<dbReference type="InterPro" id="IPR036388">
    <property type="entry name" value="WH-like_DNA-bd_sf"/>
</dbReference>
<feature type="compositionally biased region" description="Basic and acidic residues" evidence="6">
    <location>
        <begin position="392"/>
        <end position="408"/>
    </location>
</feature>
<feature type="compositionally biased region" description="Acidic residues" evidence="6">
    <location>
        <begin position="1"/>
        <end position="22"/>
    </location>
</feature>
<dbReference type="PANTHER" id="PTHR43133">
    <property type="entry name" value="RNA POLYMERASE ECF-TYPE SIGMA FACTO"/>
    <property type="match status" value="1"/>
</dbReference>
<keyword evidence="3" id="KW-0731">Sigma factor</keyword>
<keyword evidence="2" id="KW-0805">Transcription regulation</keyword>
<evidence type="ECO:0000256" key="2">
    <source>
        <dbReference type="ARBA" id="ARBA00023015"/>
    </source>
</evidence>
<dbReference type="InterPro" id="IPR039425">
    <property type="entry name" value="RNA_pol_sigma-70-like"/>
</dbReference>
<feature type="domain" description="RNA polymerase sigma factor 70 region 4 type 2" evidence="7">
    <location>
        <begin position="201"/>
        <end position="253"/>
    </location>
</feature>
<reference evidence="8 9" key="1">
    <citation type="submission" date="2018-06" db="EMBL/GenBank/DDBJ databases">
        <title>Streptomyces reniochalinae sp. nov. and Streptomyces diacarnus sp. nov. from marine sponges.</title>
        <authorList>
            <person name="Li L."/>
        </authorList>
    </citation>
    <scope>NUCLEOTIDE SEQUENCE [LARGE SCALE GENOMIC DNA]</scope>
    <source>
        <strain evidence="8 9">LHW51701</strain>
    </source>
</reference>
<evidence type="ECO:0000313" key="8">
    <source>
        <dbReference type="EMBL" id="RCG20639.1"/>
    </source>
</evidence>
<dbReference type="GO" id="GO:0003677">
    <property type="term" value="F:DNA binding"/>
    <property type="evidence" value="ECO:0007669"/>
    <property type="project" value="UniProtKB-KW"/>
</dbReference>
<comment type="caution">
    <text evidence="8">The sequence shown here is derived from an EMBL/GenBank/DDBJ whole genome shotgun (WGS) entry which is preliminary data.</text>
</comment>
<dbReference type="SUPFAM" id="SSF88659">
    <property type="entry name" value="Sigma3 and sigma4 domains of RNA polymerase sigma factors"/>
    <property type="match status" value="1"/>
</dbReference>
<protein>
    <recommendedName>
        <fullName evidence="7">RNA polymerase sigma factor 70 region 4 type 2 domain-containing protein</fullName>
    </recommendedName>
</protein>
<dbReference type="GO" id="GO:0006352">
    <property type="term" value="P:DNA-templated transcription initiation"/>
    <property type="evidence" value="ECO:0007669"/>
    <property type="project" value="InterPro"/>
</dbReference>
<feature type="region of interest" description="Disordered" evidence="6">
    <location>
        <begin position="1"/>
        <end position="85"/>
    </location>
</feature>
<dbReference type="PANTHER" id="PTHR43133:SF8">
    <property type="entry name" value="RNA POLYMERASE SIGMA FACTOR HI_1459-RELATED"/>
    <property type="match status" value="1"/>
</dbReference>
<dbReference type="InterPro" id="IPR013324">
    <property type="entry name" value="RNA_pol_sigma_r3/r4-like"/>
</dbReference>
<evidence type="ECO:0000256" key="3">
    <source>
        <dbReference type="ARBA" id="ARBA00023082"/>
    </source>
</evidence>
<organism evidence="8 9">
    <name type="scientific">Streptomyces diacarni</name>
    <dbReference type="NCBI Taxonomy" id="2800381"/>
    <lineage>
        <taxon>Bacteria</taxon>
        <taxon>Bacillati</taxon>
        <taxon>Actinomycetota</taxon>
        <taxon>Actinomycetes</taxon>
        <taxon>Kitasatosporales</taxon>
        <taxon>Streptomycetaceae</taxon>
        <taxon>Streptomyces</taxon>
    </lineage>
</organism>
<proteinExistence type="inferred from homology"/>
<evidence type="ECO:0000256" key="5">
    <source>
        <dbReference type="ARBA" id="ARBA00023163"/>
    </source>
</evidence>
<evidence type="ECO:0000259" key="7">
    <source>
        <dbReference type="Pfam" id="PF08281"/>
    </source>
</evidence>
<dbReference type="EMBL" id="QOIN01000047">
    <property type="protein sequence ID" value="RCG20639.1"/>
    <property type="molecule type" value="Genomic_DNA"/>
</dbReference>
<feature type="region of interest" description="Disordered" evidence="6">
    <location>
        <begin position="350"/>
        <end position="408"/>
    </location>
</feature>
<evidence type="ECO:0000256" key="4">
    <source>
        <dbReference type="ARBA" id="ARBA00023125"/>
    </source>
</evidence>
<keyword evidence="4" id="KW-0238">DNA-binding</keyword>
<keyword evidence="9" id="KW-1185">Reference proteome</keyword>
<dbReference type="AlphaFoldDB" id="A0A367ESE2"/>
<dbReference type="Gene3D" id="1.10.10.10">
    <property type="entry name" value="Winged helix-like DNA-binding domain superfamily/Winged helix DNA-binding domain"/>
    <property type="match status" value="1"/>
</dbReference>
<accession>A0A367ESE2</accession>
<gene>
    <name evidence="8" type="ORF">DTL70_20300</name>
</gene>
<dbReference type="Proteomes" id="UP000252914">
    <property type="component" value="Unassembled WGS sequence"/>
</dbReference>
<evidence type="ECO:0000313" key="9">
    <source>
        <dbReference type="Proteomes" id="UP000252914"/>
    </source>
</evidence>
<comment type="similarity">
    <text evidence="1">Belongs to the sigma-70 factor family. ECF subfamily.</text>
</comment>
<dbReference type="Pfam" id="PF08281">
    <property type="entry name" value="Sigma70_r4_2"/>
    <property type="match status" value="1"/>
</dbReference>
<name>A0A367ESE2_9ACTN</name>
<dbReference type="InterPro" id="IPR013249">
    <property type="entry name" value="RNA_pol_sigma70_r4_t2"/>
</dbReference>
<evidence type="ECO:0000256" key="6">
    <source>
        <dbReference type="SAM" id="MobiDB-lite"/>
    </source>
</evidence>
<evidence type="ECO:0000256" key="1">
    <source>
        <dbReference type="ARBA" id="ARBA00010641"/>
    </source>
</evidence>
<sequence length="408" mass="44506">MEAVAEEGSPEVDGPPEADSPPEAEGSPGSEGPPGAEGGCGGDDAETRTAPAPTSRNDPVTGEGAPTPRVSAPAPRRSEAEPPRVEVVASVAGPVDDFVRTAAQPRELPSDPIEAFDELYVRQARALTRQAFLLSGHRRVAERAVRWAFHQAWQHWPRVLAGGDPTRTVRATVYEYALSPWHQFHPLRRVPQAYSGPPEDRAVLEAFLGLPRSYRAALLLHYGLGLTLPETAAEVECSTEAAAGRVTHGRVALEESWPPLRELPRRRRGAVLARTLRELAVAQPVRPVPPRLVRRRSIRTTRLWTRASLGLTATVTAATVLTLVTAESEQPPRKPAQVVPRTFAPAAFPGASMVRTTRTSEEGRGRRHAEARRSSPSDRAYLPQLRSTNGRVDLHDVQRNERDEGRNS</sequence>
<dbReference type="GO" id="GO:0016987">
    <property type="term" value="F:sigma factor activity"/>
    <property type="evidence" value="ECO:0007669"/>
    <property type="project" value="UniProtKB-KW"/>
</dbReference>
<feature type="compositionally biased region" description="Low complexity" evidence="6">
    <location>
        <begin position="23"/>
        <end position="34"/>
    </location>
</feature>
<keyword evidence="5" id="KW-0804">Transcription</keyword>